<dbReference type="Proteomes" id="UP001516023">
    <property type="component" value="Unassembled WGS sequence"/>
</dbReference>
<feature type="signal peptide" evidence="2">
    <location>
        <begin position="1"/>
        <end position="22"/>
    </location>
</feature>
<dbReference type="EMBL" id="JABMIG020000063">
    <property type="protein sequence ID" value="KAL3796419.1"/>
    <property type="molecule type" value="Genomic_DNA"/>
</dbReference>
<organism evidence="3 4">
    <name type="scientific">Cyclotella cryptica</name>
    <dbReference type="NCBI Taxonomy" id="29204"/>
    <lineage>
        <taxon>Eukaryota</taxon>
        <taxon>Sar</taxon>
        <taxon>Stramenopiles</taxon>
        <taxon>Ochrophyta</taxon>
        <taxon>Bacillariophyta</taxon>
        <taxon>Coscinodiscophyceae</taxon>
        <taxon>Thalassiosirophycidae</taxon>
        <taxon>Stephanodiscales</taxon>
        <taxon>Stephanodiscaceae</taxon>
        <taxon>Cyclotella</taxon>
    </lineage>
</organism>
<evidence type="ECO:0000256" key="1">
    <source>
        <dbReference type="SAM" id="MobiDB-lite"/>
    </source>
</evidence>
<protein>
    <submittedName>
        <fullName evidence="3">Uncharacterized protein</fullName>
    </submittedName>
</protein>
<reference evidence="3 4" key="1">
    <citation type="journal article" date="2020" name="G3 (Bethesda)">
        <title>Improved Reference Genome for Cyclotella cryptica CCMP332, a Model for Cell Wall Morphogenesis, Salinity Adaptation, and Lipid Production in Diatoms (Bacillariophyta).</title>
        <authorList>
            <person name="Roberts W.R."/>
            <person name="Downey K.M."/>
            <person name="Ruck E.C."/>
            <person name="Traller J.C."/>
            <person name="Alverson A.J."/>
        </authorList>
    </citation>
    <scope>NUCLEOTIDE SEQUENCE [LARGE SCALE GENOMIC DNA]</scope>
    <source>
        <strain evidence="3 4">CCMP332</strain>
    </source>
</reference>
<comment type="caution">
    <text evidence="3">The sequence shown here is derived from an EMBL/GenBank/DDBJ whole genome shotgun (WGS) entry which is preliminary data.</text>
</comment>
<keyword evidence="4" id="KW-1185">Reference proteome</keyword>
<evidence type="ECO:0000313" key="4">
    <source>
        <dbReference type="Proteomes" id="UP001516023"/>
    </source>
</evidence>
<proteinExistence type="predicted"/>
<gene>
    <name evidence="3" type="ORF">HJC23_004216</name>
</gene>
<evidence type="ECO:0000313" key="3">
    <source>
        <dbReference type="EMBL" id="KAL3796419.1"/>
    </source>
</evidence>
<feature type="chain" id="PRO_5044760451" evidence="2">
    <location>
        <begin position="23"/>
        <end position="123"/>
    </location>
</feature>
<evidence type="ECO:0000256" key="2">
    <source>
        <dbReference type="SAM" id="SignalP"/>
    </source>
</evidence>
<keyword evidence="2" id="KW-0732">Signal</keyword>
<feature type="region of interest" description="Disordered" evidence="1">
    <location>
        <begin position="53"/>
        <end position="72"/>
    </location>
</feature>
<sequence>MKTLVVLAITALNLLSAAPTSAFVSTHSVKSTSTTTPSSSSCFAWKKSVQNKRRAAAKPSPKFPSGIKEFGDPESEDMKQVIDIVGMNRLKKAARKQKRVRNQLIREGAIELNEEGRWVAKGK</sequence>
<accession>A0ABD3Q7C7</accession>
<name>A0ABD3Q7C7_9STRA</name>
<dbReference type="AlphaFoldDB" id="A0ABD3Q7C7"/>